<dbReference type="EMBL" id="LUUJ01000123">
    <property type="protein sequence ID" value="OAI11242.1"/>
    <property type="molecule type" value="Genomic_DNA"/>
</dbReference>
<sequence length="88" mass="10565">MFRLLAIALFCLSFSGVAAAHGDWGHGRHHGHHHHHHRHHHGPYRPAYLPPRWGYHRVPPRYHALPPPRDYRHDRYAPYPGYDYRRGW</sequence>
<dbReference type="RefSeq" id="WP_064042378.1">
    <property type="nucleotide sequence ID" value="NZ_LUUJ01000123.1"/>
</dbReference>
<feature type="chain" id="PRO_5008068649" description="Sulfur globule protein" evidence="1">
    <location>
        <begin position="21"/>
        <end position="88"/>
    </location>
</feature>
<evidence type="ECO:0008006" key="4">
    <source>
        <dbReference type="Google" id="ProtNLM"/>
    </source>
</evidence>
<proteinExistence type="predicted"/>
<feature type="signal peptide" evidence="1">
    <location>
        <begin position="1"/>
        <end position="20"/>
    </location>
</feature>
<evidence type="ECO:0000313" key="2">
    <source>
        <dbReference type="EMBL" id="OAI11242.1"/>
    </source>
</evidence>
<evidence type="ECO:0000313" key="3">
    <source>
        <dbReference type="Proteomes" id="UP000077857"/>
    </source>
</evidence>
<organism evidence="2 3">
    <name type="scientific">Methylomonas koyamae</name>
    <dbReference type="NCBI Taxonomy" id="702114"/>
    <lineage>
        <taxon>Bacteria</taxon>
        <taxon>Pseudomonadati</taxon>
        <taxon>Pseudomonadota</taxon>
        <taxon>Gammaproteobacteria</taxon>
        <taxon>Methylococcales</taxon>
        <taxon>Methylococcaceae</taxon>
        <taxon>Methylomonas</taxon>
    </lineage>
</organism>
<dbReference type="Proteomes" id="UP000077857">
    <property type="component" value="Unassembled WGS sequence"/>
</dbReference>
<comment type="caution">
    <text evidence="2">The sequence shown here is derived from an EMBL/GenBank/DDBJ whole genome shotgun (WGS) entry which is preliminary data.</text>
</comment>
<accession>A0A177N022</accession>
<dbReference type="AlphaFoldDB" id="A0A177N022"/>
<name>A0A177N022_9GAMM</name>
<reference evidence="2 3" key="1">
    <citation type="submission" date="2016-03" db="EMBL/GenBank/DDBJ databases">
        <authorList>
            <person name="Ploux O."/>
        </authorList>
    </citation>
    <scope>NUCLEOTIDE SEQUENCE [LARGE SCALE GENOMIC DNA]</scope>
    <source>
        <strain evidence="2 3">R-45378</strain>
    </source>
</reference>
<keyword evidence="1" id="KW-0732">Signal</keyword>
<gene>
    <name evidence="2" type="ORF">A1507_03335</name>
</gene>
<protein>
    <recommendedName>
        <fullName evidence="4">Sulfur globule protein</fullName>
    </recommendedName>
</protein>
<evidence type="ECO:0000256" key="1">
    <source>
        <dbReference type="SAM" id="SignalP"/>
    </source>
</evidence>